<dbReference type="OrthoDB" id="8282470at2"/>
<evidence type="ECO:0000313" key="1">
    <source>
        <dbReference type="EMBL" id="PYE88057.1"/>
    </source>
</evidence>
<name>A0A318T1A5_9HYPH</name>
<accession>A0A318T1A5</accession>
<evidence type="ECO:0000313" key="2">
    <source>
        <dbReference type="Proteomes" id="UP000247454"/>
    </source>
</evidence>
<gene>
    <name evidence="1" type="ORF">C7477_109101</name>
</gene>
<reference evidence="1 2" key="1">
    <citation type="submission" date="2018-06" db="EMBL/GenBank/DDBJ databases">
        <title>Genomic Encyclopedia of Type Strains, Phase III (KMG-III): the genomes of soil and plant-associated and newly described type strains.</title>
        <authorList>
            <person name="Whitman W."/>
        </authorList>
    </citation>
    <scope>NUCLEOTIDE SEQUENCE [LARGE SCALE GENOMIC DNA]</scope>
    <source>
        <strain evidence="1 2">ORS 1419</strain>
    </source>
</reference>
<organism evidence="1 2">
    <name type="scientific">Phyllobacterium leguminum</name>
    <dbReference type="NCBI Taxonomy" id="314237"/>
    <lineage>
        <taxon>Bacteria</taxon>
        <taxon>Pseudomonadati</taxon>
        <taxon>Pseudomonadota</taxon>
        <taxon>Alphaproteobacteria</taxon>
        <taxon>Hyphomicrobiales</taxon>
        <taxon>Phyllobacteriaceae</taxon>
        <taxon>Phyllobacterium</taxon>
    </lineage>
</organism>
<protein>
    <submittedName>
        <fullName evidence="1">Uncharacterized protein</fullName>
    </submittedName>
</protein>
<proteinExistence type="predicted"/>
<dbReference type="RefSeq" id="WP_110751510.1">
    <property type="nucleotide sequence ID" value="NZ_QJTF01000009.1"/>
</dbReference>
<keyword evidence="2" id="KW-1185">Reference proteome</keyword>
<dbReference type="Proteomes" id="UP000247454">
    <property type="component" value="Unassembled WGS sequence"/>
</dbReference>
<dbReference type="AlphaFoldDB" id="A0A318T1A5"/>
<comment type="caution">
    <text evidence="1">The sequence shown here is derived from an EMBL/GenBank/DDBJ whole genome shotgun (WGS) entry which is preliminary data.</text>
</comment>
<dbReference type="EMBL" id="QJTF01000009">
    <property type="protein sequence ID" value="PYE88057.1"/>
    <property type="molecule type" value="Genomic_DNA"/>
</dbReference>
<sequence>MAKKQVRDSAYYEERLKRDHPSVYADLKSGKHSTVTDAAIAAGLKKARTRLQELRNAWTKADAVEQADFLRWLAASGAGSPRMSRPASIGVTFKVAVDRRLTAEASRRINEIMSKRHLKPGDVMAELGYSRLNASVGMALARGTQLKPDVIVALQKWLAANAGA</sequence>